<protein>
    <recommendedName>
        <fullName evidence="1">Nitrogen regulatory protein P-II</fullName>
    </recommendedName>
</protein>
<dbReference type="AlphaFoldDB" id="A0A323UG35"/>
<dbReference type="SUPFAM" id="SSF54913">
    <property type="entry name" value="GlnB-like"/>
    <property type="match status" value="1"/>
</dbReference>
<evidence type="ECO:0000313" key="4">
    <source>
        <dbReference type="Proteomes" id="UP000248134"/>
    </source>
</evidence>
<comment type="function">
    <text evidence="2">In nitrogen-limiting conditions, when the ratio of Gln to 2-ketoglutarate decreases, P-II is uridylylated to P-II-UMP. P-II-UMP allows the deadenylation of glutamine synthetase (GS), thus activating the enzyme. Conversely, in nitrogen excess P-II is deuridylated and promotes the adenylation of GS. P-II indirectly controls the transcription of the GS gene (glnA). P-II prevents NR-II-catalyzed conversion of NR-I to NR-I-phosphate, the transcriptional activator of glnA. When P-II is uridylylated to P-II-UMP, these events are reversed.</text>
</comment>
<sequence>MKEAAMETHLKKRVEIFIEAPLLRRVVARFDSLRVSGYSVLPVLAGNGHEGRWEASGLVGDAGKMMAVICILDPADLPLLLDGIYPIVQRQIGILAISDVEVVRNAHF</sequence>
<dbReference type="Gene3D" id="3.30.70.120">
    <property type="match status" value="1"/>
</dbReference>
<dbReference type="GO" id="GO:0030234">
    <property type="term" value="F:enzyme regulator activity"/>
    <property type="evidence" value="ECO:0007669"/>
    <property type="project" value="InterPro"/>
</dbReference>
<dbReference type="Pfam" id="PF00543">
    <property type="entry name" value="P-II"/>
    <property type="match status" value="1"/>
</dbReference>
<dbReference type="InterPro" id="IPR015867">
    <property type="entry name" value="N-reg_PII/ATP_PRibTrfase_C"/>
</dbReference>
<accession>A0A323UG35</accession>
<dbReference type="EMBL" id="QKQS01000026">
    <property type="protein sequence ID" value="PZA09876.1"/>
    <property type="molecule type" value="Genomic_DNA"/>
</dbReference>
<comment type="caution">
    <text evidence="3">The sequence shown here is derived from an EMBL/GenBank/DDBJ whole genome shotgun (WGS) entry which is preliminary data.</text>
</comment>
<name>A0A323UG35_RHOPL</name>
<evidence type="ECO:0000256" key="2">
    <source>
        <dbReference type="ARBA" id="ARBA00025238"/>
    </source>
</evidence>
<dbReference type="GO" id="GO:0006808">
    <property type="term" value="P:regulation of nitrogen utilization"/>
    <property type="evidence" value="ECO:0007669"/>
    <property type="project" value="InterPro"/>
</dbReference>
<evidence type="ECO:0000313" key="3">
    <source>
        <dbReference type="EMBL" id="PZA09876.1"/>
    </source>
</evidence>
<dbReference type="InterPro" id="IPR011322">
    <property type="entry name" value="N-reg_PII-like_a/b"/>
</dbReference>
<dbReference type="Proteomes" id="UP000248134">
    <property type="component" value="Unassembled WGS sequence"/>
</dbReference>
<organism evidence="3 4">
    <name type="scientific">Rhodopseudomonas palustris</name>
    <dbReference type="NCBI Taxonomy" id="1076"/>
    <lineage>
        <taxon>Bacteria</taxon>
        <taxon>Pseudomonadati</taxon>
        <taxon>Pseudomonadota</taxon>
        <taxon>Alphaproteobacteria</taxon>
        <taxon>Hyphomicrobiales</taxon>
        <taxon>Nitrobacteraceae</taxon>
        <taxon>Rhodopseudomonas</taxon>
    </lineage>
</organism>
<dbReference type="InterPro" id="IPR002187">
    <property type="entry name" value="N-reg_PII"/>
</dbReference>
<reference evidence="3 4" key="1">
    <citation type="submission" date="2018-06" db="EMBL/GenBank/DDBJ databases">
        <title>Draft Whole-Genome Sequence of the purple photosynthetic bacterium Rhodospeudomonas palustris XCP.</title>
        <authorList>
            <person name="Rayyan A."/>
            <person name="Meyer T.E."/>
            <person name="Kyndt J.A."/>
        </authorList>
    </citation>
    <scope>NUCLEOTIDE SEQUENCE [LARGE SCALE GENOMIC DNA]</scope>
    <source>
        <strain evidence="3 4">XCP</strain>
    </source>
</reference>
<evidence type="ECO:0000256" key="1">
    <source>
        <dbReference type="ARBA" id="ARBA00015681"/>
    </source>
</evidence>
<gene>
    <name evidence="3" type="ORF">DNX69_21230</name>
</gene>
<proteinExistence type="predicted"/>